<organism evidence="3 4">
    <name type="scientific">Planomonospora venezuelensis</name>
    <dbReference type="NCBI Taxonomy" id="1999"/>
    <lineage>
        <taxon>Bacteria</taxon>
        <taxon>Bacillati</taxon>
        <taxon>Actinomycetota</taxon>
        <taxon>Actinomycetes</taxon>
        <taxon>Streptosporangiales</taxon>
        <taxon>Streptosporangiaceae</taxon>
        <taxon>Planomonospora</taxon>
    </lineage>
</organism>
<evidence type="ECO:0000256" key="1">
    <source>
        <dbReference type="SAM" id="MobiDB-lite"/>
    </source>
</evidence>
<dbReference type="RefSeq" id="WP_184937772.1">
    <property type="nucleotide sequence ID" value="NZ_BAAAWZ010000001.1"/>
</dbReference>
<feature type="region of interest" description="Disordered" evidence="1">
    <location>
        <begin position="153"/>
        <end position="209"/>
    </location>
</feature>
<evidence type="ECO:0000313" key="3">
    <source>
        <dbReference type="EMBL" id="MBB5961158.1"/>
    </source>
</evidence>
<comment type="caution">
    <text evidence="3">The sequence shown here is derived from an EMBL/GenBank/DDBJ whole genome shotgun (WGS) entry which is preliminary data.</text>
</comment>
<dbReference type="Proteomes" id="UP000562352">
    <property type="component" value="Unassembled WGS sequence"/>
</dbReference>
<proteinExistence type="predicted"/>
<keyword evidence="4" id="KW-1185">Reference proteome</keyword>
<keyword evidence="2" id="KW-0732">Signal</keyword>
<protein>
    <submittedName>
        <fullName evidence="3">Uncharacterized protein</fullName>
    </submittedName>
</protein>
<reference evidence="3 4" key="1">
    <citation type="submission" date="2020-08" db="EMBL/GenBank/DDBJ databases">
        <title>Genomic Encyclopedia of Type Strains, Phase III (KMG-III): the genomes of soil and plant-associated and newly described type strains.</title>
        <authorList>
            <person name="Whitman W."/>
        </authorList>
    </citation>
    <scope>NUCLEOTIDE SEQUENCE [LARGE SCALE GENOMIC DNA]</scope>
    <source>
        <strain evidence="3 4">CECT 3303</strain>
    </source>
</reference>
<dbReference type="AlphaFoldDB" id="A0A841CYG6"/>
<dbReference type="InterPro" id="IPR006311">
    <property type="entry name" value="TAT_signal"/>
</dbReference>
<evidence type="ECO:0000313" key="4">
    <source>
        <dbReference type="Proteomes" id="UP000562352"/>
    </source>
</evidence>
<feature type="chain" id="PRO_5032812606" evidence="2">
    <location>
        <begin position="28"/>
        <end position="209"/>
    </location>
</feature>
<feature type="compositionally biased region" description="Pro residues" evidence="1">
    <location>
        <begin position="154"/>
        <end position="169"/>
    </location>
</feature>
<gene>
    <name evidence="3" type="ORF">FHS22_000396</name>
</gene>
<sequence>MSNASRNIRGVLATVTLAALVAGAGTAATGPAADAAVRAAAADGAQVPGDRMPLSPVDRLARLADLRGLSRASAVISLADAGGVAAGIGFPALPFGLPGYPGLSGVEILAPIPDLPGLPGAPGPYFFRAGVPSIPELRDAAGVLSNGTVLALPAPQPPVPRPSAGPVPRPAARDRAGEPAPPAATTMPEERRDAPRPILRRVLPELSLG</sequence>
<dbReference type="EMBL" id="JACHJJ010000001">
    <property type="protein sequence ID" value="MBB5961158.1"/>
    <property type="molecule type" value="Genomic_DNA"/>
</dbReference>
<accession>A0A841CYG6</accession>
<dbReference type="PROSITE" id="PS51318">
    <property type="entry name" value="TAT"/>
    <property type="match status" value="1"/>
</dbReference>
<feature type="signal peptide" evidence="2">
    <location>
        <begin position="1"/>
        <end position="27"/>
    </location>
</feature>
<name>A0A841CYG6_PLAVE</name>
<evidence type="ECO:0000256" key="2">
    <source>
        <dbReference type="SAM" id="SignalP"/>
    </source>
</evidence>